<sequence length="117" mass="12736">MPSGNVSDYRQIALEFAEALAAREYPRAYEMTSQGFRQKKSVSQLQAGFEAIVPSDWGDISSISVDQTMTSWPGKQASDLGWAYVSIGGSVYSEAVTVVVALENGEAKIHEVEFGRP</sequence>
<gene>
    <name evidence="1" type="ORF">sS8_1983</name>
</gene>
<proteinExistence type="predicted"/>
<dbReference type="AlphaFoldDB" id="A0A250KQR5"/>
<organism evidence="1 2">
    <name type="scientific">Methylocaldum marinum</name>
    <dbReference type="NCBI Taxonomy" id="1432792"/>
    <lineage>
        <taxon>Bacteria</taxon>
        <taxon>Pseudomonadati</taxon>
        <taxon>Pseudomonadota</taxon>
        <taxon>Gammaproteobacteria</taxon>
        <taxon>Methylococcales</taxon>
        <taxon>Methylococcaceae</taxon>
        <taxon>Methylocaldum</taxon>
    </lineage>
</organism>
<protein>
    <submittedName>
        <fullName evidence="1">Uncharacterized protein</fullName>
    </submittedName>
</protein>
<accession>A0A250KQR5</accession>
<name>A0A250KQR5_9GAMM</name>
<dbReference type="EMBL" id="AP017928">
    <property type="protein sequence ID" value="BBA33937.1"/>
    <property type="molecule type" value="Genomic_DNA"/>
</dbReference>
<evidence type="ECO:0000313" key="2">
    <source>
        <dbReference type="Proteomes" id="UP000266313"/>
    </source>
</evidence>
<dbReference type="Proteomes" id="UP000266313">
    <property type="component" value="Chromosome"/>
</dbReference>
<evidence type="ECO:0000313" key="1">
    <source>
        <dbReference type="EMBL" id="BBA33937.1"/>
    </source>
</evidence>
<dbReference type="OrthoDB" id="574335at2"/>
<dbReference type="KEGG" id="mmai:sS8_1983"/>
<dbReference type="RefSeq" id="WP_119629451.1">
    <property type="nucleotide sequence ID" value="NZ_AP017928.1"/>
</dbReference>
<keyword evidence="2" id="KW-1185">Reference proteome</keyword>
<reference evidence="1 2" key="1">
    <citation type="submission" date="2016-12" db="EMBL/GenBank/DDBJ databases">
        <title>Genome sequencing of Methylocaldum marinum.</title>
        <authorList>
            <person name="Takeuchi M."/>
            <person name="Kamagata Y."/>
            <person name="Hiraoka S."/>
            <person name="Oshima K."/>
            <person name="Hattori M."/>
            <person name="Iwasaki W."/>
        </authorList>
    </citation>
    <scope>NUCLEOTIDE SEQUENCE [LARGE SCALE GENOMIC DNA]</scope>
    <source>
        <strain evidence="1 2">S8</strain>
    </source>
</reference>